<evidence type="ECO:0000313" key="2">
    <source>
        <dbReference type="Proteomes" id="UP001268036"/>
    </source>
</evidence>
<sequence length="30" mass="3389">MFSHDLLRVGLTALKTPWMASSVGMLIYHL</sequence>
<accession>A0AAJ2BEE0</accession>
<comment type="caution">
    <text evidence="1">The sequence shown here is derived from an EMBL/GenBank/DDBJ whole genome shotgun (WGS) entry which is preliminary data.</text>
</comment>
<dbReference type="Proteomes" id="UP001268036">
    <property type="component" value="Unassembled WGS sequence"/>
</dbReference>
<evidence type="ECO:0000313" key="1">
    <source>
        <dbReference type="EMBL" id="MDR6232519.1"/>
    </source>
</evidence>
<dbReference type="EMBL" id="JAVJAF010000001">
    <property type="protein sequence ID" value="MDR6232519.1"/>
    <property type="molecule type" value="Genomic_DNA"/>
</dbReference>
<reference evidence="1" key="1">
    <citation type="submission" date="2023-08" db="EMBL/GenBank/DDBJ databases">
        <title>Functional and genomic diversity of the sorghum phyllosphere microbiome.</title>
        <authorList>
            <person name="Shade A."/>
        </authorList>
    </citation>
    <scope>NUCLEOTIDE SEQUENCE</scope>
    <source>
        <strain evidence="1">SORGH_AS_0201</strain>
    </source>
</reference>
<organism evidence="1 2">
    <name type="scientific">Pseudomonas oryzihabitans</name>
    <dbReference type="NCBI Taxonomy" id="47885"/>
    <lineage>
        <taxon>Bacteria</taxon>
        <taxon>Pseudomonadati</taxon>
        <taxon>Pseudomonadota</taxon>
        <taxon>Gammaproteobacteria</taxon>
        <taxon>Pseudomonadales</taxon>
        <taxon>Pseudomonadaceae</taxon>
        <taxon>Pseudomonas</taxon>
    </lineage>
</organism>
<dbReference type="AlphaFoldDB" id="A0AAJ2BEE0"/>
<gene>
    <name evidence="1" type="ORF">QE440_000260</name>
</gene>
<proteinExistence type="predicted"/>
<name>A0AAJ2BEE0_9PSED</name>
<protein>
    <submittedName>
        <fullName evidence="1">Uncharacterized protein</fullName>
    </submittedName>
</protein>